<proteinExistence type="predicted"/>
<dbReference type="KEGG" id="simp:C6571_02310"/>
<evidence type="ECO:0000313" key="1">
    <source>
        <dbReference type="EMBL" id="AVO40268.1"/>
    </source>
</evidence>
<name>A0A2S0MWK9_9BURK</name>
<gene>
    <name evidence="1" type="ORF">C6571_02310</name>
</gene>
<sequence>MDAVGMFCDVAARHLWDEYCWQLQEGPYDDDDMGFGSTSSNFEQVLDTVIAEALDALPRHALLFLSIYTRDDIGNDPDSIGSISRDAIASAVLERVNQTASRRNLDFIGPDRGDVIPMEISLAGLAGEALSDAGESSDFLSEYVDQLLAGDADDIAHVSHALLERYMELLREDQDGLLLSALHNRFEKDIRALVLEKDVRPAVEDAVGQLQWTLDKES</sequence>
<evidence type="ECO:0000313" key="2">
    <source>
        <dbReference type="Proteomes" id="UP000239326"/>
    </source>
</evidence>
<dbReference type="RefSeq" id="WP_106445261.1">
    <property type="nucleotide sequence ID" value="NZ_CP027669.1"/>
</dbReference>
<keyword evidence="2" id="KW-1185">Reference proteome</keyword>
<dbReference type="OrthoDB" id="7609399at2"/>
<reference evidence="1 2" key="1">
    <citation type="submission" date="2018-03" db="EMBL/GenBank/DDBJ databases">
        <title>Genome sequencing of Simplicispira sp.</title>
        <authorList>
            <person name="Kim S.-J."/>
            <person name="Heo J."/>
            <person name="Kwon S.-W."/>
        </authorList>
    </citation>
    <scope>NUCLEOTIDE SEQUENCE [LARGE SCALE GENOMIC DNA]</scope>
    <source>
        <strain evidence="1 2">SC1-8</strain>
    </source>
</reference>
<dbReference type="AlphaFoldDB" id="A0A2S0MWK9"/>
<dbReference type="EMBL" id="CP027669">
    <property type="protein sequence ID" value="AVO40268.1"/>
    <property type="molecule type" value="Genomic_DNA"/>
</dbReference>
<dbReference type="Proteomes" id="UP000239326">
    <property type="component" value="Chromosome"/>
</dbReference>
<organism evidence="1 2">
    <name type="scientific">Simplicispira suum</name>
    <dbReference type="NCBI Taxonomy" id="2109915"/>
    <lineage>
        <taxon>Bacteria</taxon>
        <taxon>Pseudomonadati</taxon>
        <taxon>Pseudomonadota</taxon>
        <taxon>Betaproteobacteria</taxon>
        <taxon>Burkholderiales</taxon>
        <taxon>Comamonadaceae</taxon>
        <taxon>Simplicispira</taxon>
    </lineage>
</organism>
<accession>A0A2S0MWK9</accession>
<protein>
    <submittedName>
        <fullName evidence="1">Uncharacterized protein</fullName>
    </submittedName>
</protein>